<dbReference type="OrthoDB" id="6151005at2759"/>
<feature type="transmembrane region" description="Helical" evidence="14">
    <location>
        <begin position="242"/>
        <end position="261"/>
    </location>
</feature>
<dbReference type="InterPro" id="IPR052921">
    <property type="entry name" value="GPCR1_Superfamily_Member"/>
</dbReference>
<evidence type="ECO:0000256" key="13">
    <source>
        <dbReference type="RuleBase" id="RU000688"/>
    </source>
</evidence>
<feature type="transmembrane region" description="Helical" evidence="14">
    <location>
        <begin position="273"/>
        <end position="292"/>
    </location>
</feature>
<keyword evidence="3 14" id="KW-0716">Sensory transduction</keyword>
<dbReference type="GeneTree" id="ENSGT00950000183023"/>
<keyword evidence="6 14" id="KW-1133">Transmembrane helix</keyword>
<keyword evidence="17" id="KW-1185">Reference proteome</keyword>
<feature type="transmembrane region" description="Helical" evidence="14">
    <location>
        <begin position="197"/>
        <end position="221"/>
    </location>
</feature>
<keyword evidence="7 13" id="KW-0297">G-protein coupled receptor</keyword>
<keyword evidence="9" id="KW-1015">Disulfide bond</keyword>
<evidence type="ECO:0000256" key="9">
    <source>
        <dbReference type="ARBA" id="ARBA00023157"/>
    </source>
</evidence>
<evidence type="ECO:0000256" key="10">
    <source>
        <dbReference type="ARBA" id="ARBA00023170"/>
    </source>
</evidence>
<dbReference type="GO" id="GO:0004984">
    <property type="term" value="F:olfactory receptor activity"/>
    <property type="evidence" value="ECO:0007669"/>
    <property type="project" value="InterPro"/>
</dbReference>
<sequence>MMNNSTHVRFFFLSGLNGTMNYRVALFSLTLLCYCFIVLVNVILVVTIILDKNMHEPMYILLCTFCMNGLYGTTGFYPKILWDMLSPVHVISYSGCLVQAFVMYSFALSDMSILAVMSYDRYVAICRPLEYHSIMSKQRVLFLICFSFLSTFCIIGTNIIITSRLKLCSPYIDKLFCMNWVIVKLACFPADTYVNNIAAYISIIIYVLHGLFIVWSYIYVIKTCVNSLENRAKFMQTCVPHLTSLFTLLVTILFDLFHTRFGSNNLPQTLEHFVAMEFMVLPPIINPLIYGFKLTKVRNRILGGISFKITPLR</sequence>
<feature type="domain" description="G-protein coupled receptors family 1 profile" evidence="15">
    <location>
        <begin position="40"/>
        <end position="290"/>
    </location>
</feature>
<evidence type="ECO:0000259" key="15">
    <source>
        <dbReference type="PROSITE" id="PS50262"/>
    </source>
</evidence>
<feature type="transmembrane region" description="Helical" evidence="14">
    <location>
        <begin position="20"/>
        <end position="46"/>
    </location>
</feature>
<dbReference type="PRINTS" id="PR00237">
    <property type="entry name" value="GPCRRHODOPSN"/>
</dbReference>
<keyword evidence="8 14" id="KW-0472">Membrane</keyword>
<evidence type="ECO:0000256" key="12">
    <source>
        <dbReference type="ARBA" id="ARBA00023224"/>
    </source>
</evidence>
<dbReference type="InterPro" id="IPR000276">
    <property type="entry name" value="GPCR_Rhodpsn"/>
</dbReference>
<dbReference type="GeneID" id="117750625"/>
<dbReference type="GO" id="GO:0005886">
    <property type="term" value="C:plasma membrane"/>
    <property type="evidence" value="ECO:0007669"/>
    <property type="project" value="UniProtKB-SubCell"/>
</dbReference>
<reference evidence="16" key="2">
    <citation type="submission" date="2025-09" db="UniProtKB">
        <authorList>
            <consortium name="Ensembl"/>
        </authorList>
    </citation>
    <scope>IDENTIFICATION</scope>
</reference>
<dbReference type="InterPro" id="IPR000725">
    <property type="entry name" value="Olfact_rcpt"/>
</dbReference>
<comment type="subcellular location">
    <subcellularLocation>
        <location evidence="1 14">Cell membrane</location>
        <topology evidence="1 14">Multi-pass membrane protein</topology>
    </subcellularLocation>
</comment>
<feature type="transmembrane region" description="Helical" evidence="14">
    <location>
        <begin position="97"/>
        <end position="119"/>
    </location>
</feature>
<evidence type="ECO:0000256" key="14">
    <source>
        <dbReference type="RuleBase" id="RU363047"/>
    </source>
</evidence>
<gene>
    <name evidence="16" type="primary">LOC117750625</name>
</gene>
<organism evidence="16 17">
    <name type="scientific">Cyclopterus lumpus</name>
    <name type="common">Lumpsucker</name>
    <dbReference type="NCBI Taxonomy" id="8103"/>
    <lineage>
        <taxon>Eukaryota</taxon>
        <taxon>Metazoa</taxon>
        <taxon>Chordata</taxon>
        <taxon>Craniata</taxon>
        <taxon>Vertebrata</taxon>
        <taxon>Euteleostomi</taxon>
        <taxon>Actinopterygii</taxon>
        <taxon>Neopterygii</taxon>
        <taxon>Teleostei</taxon>
        <taxon>Neoteleostei</taxon>
        <taxon>Acanthomorphata</taxon>
        <taxon>Eupercaria</taxon>
        <taxon>Perciformes</taxon>
        <taxon>Cottioidei</taxon>
        <taxon>Cottales</taxon>
        <taxon>Cyclopteridae</taxon>
        <taxon>Cyclopterus</taxon>
    </lineage>
</organism>
<dbReference type="PRINTS" id="PR00245">
    <property type="entry name" value="OLFACTORYR"/>
</dbReference>
<evidence type="ECO:0000256" key="3">
    <source>
        <dbReference type="ARBA" id="ARBA00022606"/>
    </source>
</evidence>
<dbReference type="PROSITE" id="PS50262">
    <property type="entry name" value="G_PROTEIN_RECEP_F1_2"/>
    <property type="match status" value="1"/>
</dbReference>
<comment type="similarity">
    <text evidence="13">Belongs to the G-protein coupled receptor 1 family.</text>
</comment>
<protein>
    <recommendedName>
        <fullName evidence="14">Olfactory receptor</fullName>
    </recommendedName>
</protein>
<keyword evidence="2 14" id="KW-1003">Cell membrane</keyword>
<dbReference type="FunFam" id="1.20.1070.10:FF:000024">
    <property type="entry name" value="Olfactory receptor"/>
    <property type="match status" value="1"/>
</dbReference>
<reference evidence="16" key="1">
    <citation type="submission" date="2025-08" db="UniProtKB">
        <authorList>
            <consortium name="Ensembl"/>
        </authorList>
    </citation>
    <scope>IDENTIFICATION</scope>
</reference>
<dbReference type="RefSeq" id="XP_034417785.1">
    <property type="nucleotide sequence ID" value="XM_034561894.1"/>
</dbReference>
<dbReference type="InterPro" id="IPR017452">
    <property type="entry name" value="GPCR_Rhodpsn_7TM"/>
</dbReference>
<evidence type="ECO:0000313" key="17">
    <source>
        <dbReference type="Proteomes" id="UP000694565"/>
    </source>
</evidence>
<dbReference type="GO" id="GO:0004930">
    <property type="term" value="F:G protein-coupled receptor activity"/>
    <property type="evidence" value="ECO:0007669"/>
    <property type="project" value="UniProtKB-KW"/>
</dbReference>
<evidence type="ECO:0000256" key="8">
    <source>
        <dbReference type="ARBA" id="ARBA00023136"/>
    </source>
</evidence>
<dbReference type="Proteomes" id="UP000694565">
    <property type="component" value="Unplaced"/>
</dbReference>
<dbReference type="PANTHER" id="PTHR26451:SF871">
    <property type="entry name" value="ODORANT RECEPTOR-RELATED"/>
    <property type="match status" value="1"/>
</dbReference>
<dbReference type="GO" id="GO:0005549">
    <property type="term" value="F:odorant binding"/>
    <property type="evidence" value="ECO:0007669"/>
    <property type="project" value="TreeGrafter"/>
</dbReference>
<evidence type="ECO:0000256" key="1">
    <source>
        <dbReference type="ARBA" id="ARBA00004651"/>
    </source>
</evidence>
<dbReference type="Pfam" id="PF13853">
    <property type="entry name" value="7tm_4"/>
    <property type="match status" value="1"/>
</dbReference>
<evidence type="ECO:0000256" key="4">
    <source>
        <dbReference type="ARBA" id="ARBA00022692"/>
    </source>
</evidence>
<evidence type="ECO:0000256" key="2">
    <source>
        <dbReference type="ARBA" id="ARBA00022475"/>
    </source>
</evidence>
<dbReference type="AlphaFoldDB" id="A0A8C3G6X2"/>
<feature type="transmembrane region" description="Helical" evidence="14">
    <location>
        <begin position="140"/>
        <end position="161"/>
    </location>
</feature>
<keyword evidence="4 13" id="KW-0812">Transmembrane</keyword>
<evidence type="ECO:0000313" key="16">
    <source>
        <dbReference type="Ensembl" id="ENSCLMP00005038674.1"/>
    </source>
</evidence>
<dbReference type="Ensembl" id="ENSCLMT00005040149.1">
    <property type="protein sequence ID" value="ENSCLMP00005038674.1"/>
    <property type="gene ID" value="ENSCLMG00005018304.1"/>
</dbReference>
<keyword evidence="11" id="KW-0325">Glycoprotein</keyword>
<accession>A0A8C3G6X2</accession>
<evidence type="ECO:0000256" key="5">
    <source>
        <dbReference type="ARBA" id="ARBA00022725"/>
    </source>
</evidence>
<keyword evidence="12 13" id="KW-0807">Transducer</keyword>
<keyword evidence="5 14" id="KW-0552">Olfaction</keyword>
<evidence type="ECO:0000256" key="6">
    <source>
        <dbReference type="ARBA" id="ARBA00022989"/>
    </source>
</evidence>
<feature type="transmembrane region" description="Helical" evidence="14">
    <location>
        <begin position="58"/>
        <end position="77"/>
    </location>
</feature>
<name>A0A8C3G6X2_CYCLU</name>
<evidence type="ECO:0000256" key="11">
    <source>
        <dbReference type="ARBA" id="ARBA00023180"/>
    </source>
</evidence>
<dbReference type="PROSITE" id="PS00237">
    <property type="entry name" value="G_PROTEIN_RECEP_F1_1"/>
    <property type="match status" value="1"/>
</dbReference>
<keyword evidence="10 13" id="KW-0675">Receptor</keyword>
<dbReference type="SUPFAM" id="SSF81321">
    <property type="entry name" value="Family A G protein-coupled receptor-like"/>
    <property type="match status" value="1"/>
</dbReference>
<dbReference type="Gene3D" id="1.20.1070.10">
    <property type="entry name" value="Rhodopsin 7-helix transmembrane proteins"/>
    <property type="match status" value="1"/>
</dbReference>
<dbReference type="PANTHER" id="PTHR26451">
    <property type="entry name" value="G_PROTEIN_RECEP_F1_2 DOMAIN-CONTAINING PROTEIN"/>
    <property type="match status" value="1"/>
</dbReference>
<dbReference type="KEGG" id="clum:117750625"/>
<evidence type="ECO:0000256" key="7">
    <source>
        <dbReference type="ARBA" id="ARBA00023040"/>
    </source>
</evidence>
<proteinExistence type="inferred from homology"/>